<dbReference type="InterPro" id="IPR032675">
    <property type="entry name" value="LRR_dom_sf"/>
</dbReference>
<accession>A0A835ZFG8</accession>
<evidence type="ECO:0000313" key="2">
    <source>
        <dbReference type="EMBL" id="KAG5191227.1"/>
    </source>
</evidence>
<feature type="region of interest" description="Disordered" evidence="1">
    <location>
        <begin position="1"/>
        <end position="55"/>
    </location>
</feature>
<dbReference type="PANTHER" id="PTHR47186:SF61">
    <property type="entry name" value="LEUCINE-RICH REPEAT-CONTAINING PROTEIN 57-RELATED"/>
    <property type="match status" value="1"/>
</dbReference>
<comment type="caution">
    <text evidence="2">The sequence shown here is derived from an EMBL/GenBank/DDBJ whole genome shotgun (WGS) entry which is preliminary data.</text>
</comment>
<name>A0A835ZFG8_9STRA</name>
<gene>
    <name evidence="2" type="ORF">JKP88DRAFT_352405</name>
</gene>
<reference evidence="2" key="1">
    <citation type="submission" date="2021-02" db="EMBL/GenBank/DDBJ databases">
        <title>First Annotated Genome of the Yellow-green Alga Tribonema minus.</title>
        <authorList>
            <person name="Mahan K.M."/>
        </authorList>
    </citation>
    <scope>NUCLEOTIDE SEQUENCE</scope>
    <source>
        <strain evidence="2">UTEX B ZZ1240</strain>
    </source>
</reference>
<dbReference type="PANTHER" id="PTHR47186">
    <property type="entry name" value="LEUCINE-RICH REPEAT-CONTAINING PROTEIN 57"/>
    <property type="match status" value="1"/>
</dbReference>
<keyword evidence="3" id="KW-1185">Reference proteome</keyword>
<dbReference type="Proteomes" id="UP000664859">
    <property type="component" value="Unassembled WGS sequence"/>
</dbReference>
<dbReference type="EMBL" id="JAFCMP010000022">
    <property type="protein sequence ID" value="KAG5191227.1"/>
    <property type="molecule type" value="Genomic_DNA"/>
</dbReference>
<proteinExistence type="predicted"/>
<dbReference type="AlphaFoldDB" id="A0A835ZFG8"/>
<dbReference type="Gene3D" id="3.80.10.10">
    <property type="entry name" value="Ribonuclease Inhibitor"/>
    <property type="match status" value="1"/>
</dbReference>
<organism evidence="2 3">
    <name type="scientific">Tribonema minus</name>
    <dbReference type="NCBI Taxonomy" id="303371"/>
    <lineage>
        <taxon>Eukaryota</taxon>
        <taxon>Sar</taxon>
        <taxon>Stramenopiles</taxon>
        <taxon>Ochrophyta</taxon>
        <taxon>PX clade</taxon>
        <taxon>Xanthophyceae</taxon>
        <taxon>Tribonematales</taxon>
        <taxon>Tribonemataceae</taxon>
        <taxon>Tribonema</taxon>
    </lineage>
</organism>
<feature type="compositionally biased region" description="Basic and acidic residues" evidence="1">
    <location>
        <begin position="24"/>
        <end position="42"/>
    </location>
</feature>
<evidence type="ECO:0000256" key="1">
    <source>
        <dbReference type="SAM" id="MobiDB-lite"/>
    </source>
</evidence>
<evidence type="ECO:0000313" key="3">
    <source>
        <dbReference type="Proteomes" id="UP000664859"/>
    </source>
</evidence>
<protein>
    <submittedName>
        <fullName evidence="2">Uncharacterized protein</fullName>
    </submittedName>
</protein>
<sequence>MSRPNNPISEKRAALDLRASGADGTRRREDDGGDDGGAREEAPLLQKRPKPTSIDGESLDMLIKVFTMLAQNRLLPKPGWGLCRSMHQKVHDIDPLLAVALSPVRASVGSVDLGHSDWFDVLFKDVIVLTLREFRGVFTRIPRSLQEVHLVQCDTGRVLPMLRTAVRATGAGFQADALALVHSFTLSDRVASLPDEVGALSAVTVVVLSGCDRLTSLPDGISNLASIGDLAALTALDLSECEGLSRLPDGIGNLVSLVQLNLNACTALTVPPDSIGNLAPSKALDLCYCTLPDAIGALRSLRVLHLAECEALTALPNLPALSQLNLRSCSSLLELPSCLGELVQLTALDLSACSQLASLPNTLGKLAQLKKSTQTGAERLTQSVNALQQRNLAQLSLEVQK</sequence>
<dbReference type="SUPFAM" id="SSF52047">
    <property type="entry name" value="RNI-like"/>
    <property type="match status" value="1"/>
</dbReference>